<keyword evidence="3" id="KW-0804">Transcription</keyword>
<dbReference type="AlphaFoldDB" id="Q2QWY5"/>
<gene>
    <name evidence="7" type="ordered locus">LOC_Os12g07790</name>
</gene>
<feature type="domain" description="NAC" evidence="6">
    <location>
        <begin position="30"/>
        <end position="191"/>
    </location>
</feature>
<proteinExistence type="predicted"/>
<sequence length="571" mass="60153">MDVDPPPPLPPPPPPPPPPATPQQNKAVELPPGVYFNPTREEAMHHYLNRWIAGKTIPEMEAGFVAGADVYGDGPDALRRRHRPGYWCNCVYKWFFLCHRKRQSSRRTTGNKRAERVVAAGGRWKVEQGKKVLGGGGGGGERDSLGFYSSNSTKKTSWIMEEYTSSAADGAAAARGEEDRMEPVLCKIYLSPRAPAGEKRALFGEDGVAVGPDGRKRNARVTVLATLFDDVAALLGQPVAAPPLPAPGEQLGHGHGHFDDVAARFGQVAVAALPASGDLGHGDFDDDAAALLGQVAMAPAPAPGHHQQGYVVAEAPLPESGYLGHYHHDGHLAQAAAAPEQDHYLGYHSHDAHVVDAEATPEQGYHDDAHVAVAPAPEQGDLGHDQGHLAAALTPEECGEIVGAYEFHPEMVQMLSIGFAAPDEQLLPQLLDPTGGGYDMASSAIAAVGDVNAYAAAAPTPRIRPNAAEAMAATATAETMPPPLDAVAAELSAPPRGLPPELAFSALPSVQQEPSCDDGDNFGELVAEAMPPLIGENAGVDAGSDEPLPDLAGIMTELDFGHDFFSNQHRE</sequence>
<dbReference type="PANTHER" id="PTHR31719:SF243">
    <property type="entry name" value="NAC DOMAIN-CONTAINING PROTEIN"/>
    <property type="match status" value="1"/>
</dbReference>
<dbReference type="Pfam" id="PF02365">
    <property type="entry name" value="NAM"/>
    <property type="match status" value="1"/>
</dbReference>
<keyword evidence="4" id="KW-0539">Nucleus</keyword>
<feature type="compositionally biased region" description="Pro residues" evidence="5">
    <location>
        <begin position="1"/>
        <end position="21"/>
    </location>
</feature>
<dbReference type="GO" id="GO:0006355">
    <property type="term" value="P:regulation of DNA-templated transcription"/>
    <property type="evidence" value="ECO:0007669"/>
    <property type="project" value="InterPro"/>
</dbReference>
<reference evidence="7" key="1">
    <citation type="journal article" date="2005" name="BMC Biol.">
        <title>The sequence of rice chromosomes 11 and 12, rich in disease resistance genes and recent gene duplications.</title>
        <authorList>
            <consortium name="The rice chromosomes 11 and 12 sequencing consortia"/>
        </authorList>
    </citation>
    <scope>NUCLEOTIDE SEQUENCE [LARGE SCALE GENOMIC DNA]</scope>
</reference>
<accession>Q2QWY5</accession>
<evidence type="ECO:0000313" key="7">
    <source>
        <dbReference type="EMBL" id="ABA96614.1"/>
    </source>
</evidence>
<reference evidence="7" key="2">
    <citation type="submission" date="2005-04" db="EMBL/GenBank/DDBJ databases">
        <authorList>
            <person name="Buell C.R."/>
            <person name="Wing R.A."/>
            <person name="McCombie W.A."/>
            <person name="Ouyang S."/>
        </authorList>
    </citation>
    <scope>NUCLEOTIDE SEQUENCE</scope>
</reference>
<dbReference type="PROSITE" id="PS51005">
    <property type="entry name" value="NAC"/>
    <property type="match status" value="1"/>
</dbReference>
<evidence type="ECO:0000256" key="3">
    <source>
        <dbReference type="ARBA" id="ARBA00023163"/>
    </source>
</evidence>
<dbReference type="SUPFAM" id="SSF101941">
    <property type="entry name" value="NAC domain"/>
    <property type="match status" value="1"/>
</dbReference>
<evidence type="ECO:0000259" key="6">
    <source>
        <dbReference type="PROSITE" id="PS51005"/>
    </source>
</evidence>
<evidence type="ECO:0000256" key="1">
    <source>
        <dbReference type="ARBA" id="ARBA00023015"/>
    </source>
</evidence>
<name>Q2QWY5_ORYSJ</name>
<keyword evidence="2" id="KW-0238">DNA-binding</keyword>
<feature type="region of interest" description="Disordered" evidence="5">
    <location>
        <begin position="1"/>
        <end position="31"/>
    </location>
</feature>
<evidence type="ECO:0000256" key="5">
    <source>
        <dbReference type="SAM" id="MobiDB-lite"/>
    </source>
</evidence>
<organism evidence="7">
    <name type="scientific">Oryza sativa subsp. japonica</name>
    <name type="common">Rice</name>
    <dbReference type="NCBI Taxonomy" id="39947"/>
    <lineage>
        <taxon>Eukaryota</taxon>
        <taxon>Viridiplantae</taxon>
        <taxon>Streptophyta</taxon>
        <taxon>Embryophyta</taxon>
        <taxon>Tracheophyta</taxon>
        <taxon>Spermatophyta</taxon>
        <taxon>Magnoliopsida</taxon>
        <taxon>Liliopsida</taxon>
        <taxon>Poales</taxon>
        <taxon>Poaceae</taxon>
        <taxon>BOP clade</taxon>
        <taxon>Oryzoideae</taxon>
        <taxon>Oryzeae</taxon>
        <taxon>Oryzinae</taxon>
        <taxon>Oryza</taxon>
        <taxon>Oryza sativa</taxon>
    </lineage>
</organism>
<dbReference type="GO" id="GO:0003677">
    <property type="term" value="F:DNA binding"/>
    <property type="evidence" value="ECO:0007669"/>
    <property type="project" value="UniProtKB-KW"/>
</dbReference>
<dbReference type="InterPro" id="IPR003441">
    <property type="entry name" value="NAC-dom"/>
</dbReference>
<keyword evidence="1" id="KW-0805">Transcription regulation</keyword>
<dbReference type="EMBL" id="DP000011">
    <property type="protein sequence ID" value="ABA96614.1"/>
    <property type="molecule type" value="Genomic_DNA"/>
</dbReference>
<evidence type="ECO:0000256" key="2">
    <source>
        <dbReference type="ARBA" id="ARBA00023125"/>
    </source>
</evidence>
<dbReference type="SMR" id="Q2QWY5"/>
<dbReference type="InterPro" id="IPR036093">
    <property type="entry name" value="NAC_dom_sf"/>
</dbReference>
<evidence type="ECO:0000256" key="4">
    <source>
        <dbReference type="ARBA" id="ARBA00023242"/>
    </source>
</evidence>
<dbReference type="PANTHER" id="PTHR31719">
    <property type="entry name" value="NAC TRANSCRIPTION FACTOR 56"/>
    <property type="match status" value="1"/>
</dbReference>
<reference evidence="7" key="3">
    <citation type="submission" date="2006-01" db="EMBL/GenBank/DDBJ databases">
        <authorList>
            <person name="Buell R."/>
        </authorList>
    </citation>
    <scope>NUCLEOTIDE SEQUENCE</scope>
</reference>
<protein>
    <submittedName>
        <fullName evidence="7">No apical meristem protein</fullName>
    </submittedName>
</protein>
<dbReference type="Gene3D" id="2.170.150.80">
    <property type="entry name" value="NAC domain"/>
    <property type="match status" value="1"/>
</dbReference>